<dbReference type="PANTHER" id="PTHR35529:SF1">
    <property type="entry name" value="MANGANESE EFFLUX PUMP MNTP-RELATED"/>
    <property type="match status" value="1"/>
</dbReference>
<dbReference type="Proteomes" id="UP000236151">
    <property type="component" value="Unassembled WGS sequence"/>
</dbReference>
<keyword evidence="5 8" id="KW-0406">Ion transport</keyword>
<organism evidence="9 10">
    <name type="scientific">Clostridium thermosuccinogenes</name>
    <dbReference type="NCBI Taxonomy" id="84032"/>
    <lineage>
        <taxon>Bacteria</taxon>
        <taxon>Bacillati</taxon>
        <taxon>Bacillota</taxon>
        <taxon>Clostridia</taxon>
        <taxon>Eubacteriales</taxon>
        <taxon>Clostridiaceae</taxon>
        <taxon>Clostridium</taxon>
    </lineage>
</organism>
<comment type="caution">
    <text evidence="9">The sequence shown here is derived from an EMBL/GenBank/DDBJ whole genome shotgun (WGS) entry which is preliminary data.</text>
</comment>
<dbReference type="OrthoDB" id="9811590at2"/>
<dbReference type="AlphaFoldDB" id="A0A2K2FLH9"/>
<keyword evidence="10" id="KW-1185">Reference proteome</keyword>
<evidence type="ECO:0000256" key="5">
    <source>
        <dbReference type="ARBA" id="ARBA00023065"/>
    </source>
</evidence>
<evidence type="ECO:0000256" key="8">
    <source>
        <dbReference type="HAMAP-Rule" id="MF_01521"/>
    </source>
</evidence>
<feature type="transmembrane region" description="Helical" evidence="8">
    <location>
        <begin position="68"/>
        <end position="85"/>
    </location>
</feature>
<gene>
    <name evidence="8" type="primary">mntP</name>
    <name evidence="9" type="ORF">CDQ84_02305</name>
</gene>
<sequence>MGLYELLMIAIGLAMDAFAVAITKGLSMRKLNYKNALMTGAFFGGFQALMPLLGYILGTRFSSAITSIDHWVAFVLLSLIGINMIRESRDEECEVDSDFGLKRMLVLSVATSIDALAVGITFAFLQVDIIPAVSIIGITTFIISFLGVKIGSVFGCRFKSKAELTGGIILIVMGAKILAEHLGVL</sequence>
<feature type="transmembrane region" description="Helical" evidence="8">
    <location>
        <begin position="6"/>
        <end position="23"/>
    </location>
</feature>
<dbReference type="GO" id="GO:0005886">
    <property type="term" value="C:plasma membrane"/>
    <property type="evidence" value="ECO:0007669"/>
    <property type="project" value="UniProtKB-SubCell"/>
</dbReference>
<dbReference type="KEGG" id="cthd:CDO33_11225"/>
<dbReference type="InterPro" id="IPR003810">
    <property type="entry name" value="Mntp/YtaF"/>
</dbReference>
<feature type="transmembrane region" description="Helical" evidence="8">
    <location>
        <begin position="130"/>
        <end position="150"/>
    </location>
</feature>
<keyword evidence="7 8" id="KW-0464">Manganese</keyword>
<dbReference type="GO" id="GO:0005384">
    <property type="term" value="F:manganese ion transmembrane transporter activity"/>
    <property type="evidence" value="ECO:0007669"/>
    <property type="project" value="UniProtKB-UniRule"/>
</dbReference>
<evidence type="ECO:0000256" key="7">
    <source>
        <dbReference type="ARBA" id="ARBA00023211"/>
    </source>
</evidence>
<evidence type="ECO:0000256" key="3">
    <source>
        <dbReference type="ARBA" id="ARBA00022692"/>
    </source>
</evidence>
<dbReference type="RefSeq" id="WP_103080094.1">
    <property type="nucleotide sequence ID" value="NZ_CP021850.1"/>
</dbReference>
<proteinExistence type="inferred from homology"/>
<dbReference type="InterPro" id="IPR022929">
    <property type="entry name" value="Put_MntP"/>
</dbReference>
<accession>A0A2K2FLH9</accession>
<comment type="function">
    <text evidence="8">Probably functions as a manganese efflux pump.</text>
</comment>
<dbReference type="PANTHER" id="PTHR35529">
    <property type="entry name" value="MANGANESE EFFLUX PUMP MNTP-RELATED"/>
    <property type="match status" value="1"/>
</dbReference>
<keyword evidence="4 8" id="KW-1133">Transmembrane helix</keyword>
<dbReference type="Pfam" id="PF02659">
    <property type="entry name" value="Mntp"/>
    <property type="match status" value="1"/>
</dbReference>
<keyword evidence="6 8" id="KW-0472">Membrane</keyword>
<evidence type="ECO:0000256" key="6">
    <source>
        <dbReference type="ARBA" id="ARBA00023136"/>
    </source>
</evidence>
<feature type="transmembrane region" description="Helical" evidence="8">
    <location>
        <begin position="105"/>
        <end position="124"/>
    </location>
</feature>
<comment type="subcellular location">
    <subcellularLocation>
        <location evidence="8">Cell membrane</location>
        <topology evidence="8">Multi-pass membrane protein</topology>
    </subcellularLocation>
</comment>
<keyword evidence="1 8" id="KW-0813">Transport</keyword>
<reference evidence="9 10" key="1">
    <citation type="submission" date="2017-06" db="EMBL/GenBank/DDBJ databases">
        <title>Investigating the central metabolism of Clostridium thermosuccinogenes.</title>
        <authorList>
            <person name="Koendjbiharie J.G."/>
            <person name="van Kranenburg R."/>
        </authorList>
    </citation>
    <scope>NUCLEOTIDE SEQUENCE [LARGE SCALE GENOMIC DNA]</scope>
    <source>
        <strain evidence="9 10">DSM 5806</strain>
    </source>
</reference>
<dbReference type="EMBL" id="NIOJ01000003">
    <property type="protein sequence ID" value="PNU01238.1"/>
    <property type="molecule type" value="Genomic_DNA"/>
</dbReference>
<evidence type="ECO:0000256" key="2">
    <source>
        <dbReference type="ARBA" id="ARBA00022475"/>
    </source>
</evidence>
<feature type="transmembrane region" description="Helical" evidence="8">
    <location>
        <begin position="35"/>
        <end position="56"/>
    </location>
</feature>
<keyword evidence="3 8" id="KW-0812">Transmembrane</keyword>
<comment type="similarity">
    <text evidence="8">Belongs to the MntP (TC 9.B.29) family.</text>
</comment>
<name>A0A2K2FLH9_9CLOT</name>
<evidence type="ECO:0000256" key="4">
    <source>
        <dbReference type="ARBA" id="ARBA00022989"/>
    </source>
</evidence>
<evidence type="ECO:0000256" key="1">
    <source>
        <dbReference type="ARBA" id="ARBA00022448"/>
    </source>
</evidence>
<keyword evidence="2 8" id="KW-1003">Cell membrane</keyword>
<protein>
    <recommendedName>
        <fullName evidence="8">Putative manganese efflux pump MntP</fullName>
    </recommendedName>
</protein>
<evidence type="ECO:0000313" key="10">
    <source>
        <dbReference type="Proteomes" id="UP000236151"/>
    </source>
</evidence>
<dbReference type="HAMAP" id="MF_01521">
    <property type="entry name" value="MntP_pump"/>
    <property type="match status" value="1"/>
</dbReference>
<evidence type="ECO:0000313" key="9">
    <source>
        <dbReference type="EMBL" id="PNU01238.1"/>
    </source>
</evidence>